<evidence type="ECO:0000313" key="1">
    <source>
        <dbReference type="EMBL" id="CAI6349668.1"/>
    </source>
</evidence>
<dbReference type="AlphaFoldDB" id="A0AAV0VZL3"/>
<gene>
    <name evidence="1" type="ORF">MEUPH1_LOCUS6204</name>
</gene>
<evidence type="ECO:0008006" key="3">
    <source>
        <dbReference type="Google" id="ProtNLM"/>
    </source>
</evidence>
<keyword evidence="2" id="KW-1185">Reference proteome</keyword>
<reference evidence="1 2" key="1">
    <citation type="submission" date="2023-01" db="EMBL/GenBank/DDBJ databases">
        <authorList>
            <person name="Whitehead M."/>
        </authorList>
    </citation>
    <scope>NUCLEOTIDE SEQUENCE [LARGE SCALE GENOMIC DNA]</scope>
</reference>
<name>A0AAV0VZL3_9HEMI</name>
<dbReference type="EMBL" id="CARXXK010000001">
    <property type="protein sequence ID" value="CAI6349668.1"/>
    <property type="molecule type" value="Genomic_DNA"/>
</dbReference>
<organism evidence="1 2">
    <name type="scientific">Macrosiphum euphorbiae</name>
    <name type="common">potato aphid</name>
    <dbReference type="NCBI Taxonomy" id="13131"/>
    <lineage>
        <taxon>Eukaryota</taxon>
        <taxon>Metazoa</taxon>
        <taxon>Ecdysozoa</taxon>
        <taxon>Arthropoda</taxon>
        <taxon>Hexapoda</taxon>
        <taxon>Insecta</taxon>
        <taxon>Pterygota</taxon>
        <taxon>Neoptera</taxon>
        <taxon>Paraneoptera</taxon>
        <taxon>Hemiptera</taxon>
        <taxon>Sternorrhyncha</taxon>
        <taxon>Aphidomorpha</taxon>
        <taxon>Aphidoidea</taxon>
        <taxon>Aphididae</taxon>
        <taxon>Macrosiphini</taxon>
        <taxon>Macrosiphum</taxon>
    </lineage>
</organism>
<dbReference type="Proteomes" id="UP001160148">
    <property type="component" value="Unassembled WGS sequence"/>
</dbReference>
<proteinExistence type="predicted"/>
<sequence length="397" mass="44503">MFMKASVSERQLMVKKSQLCLNCLRVGHSRSVCSMDKVCKMCGFKHHTLLHNVTAKQHFSEEDPGSTSKTTVNNETVSSTTIIDTTEAVVAHGMPRSPAVSSVLLSTALVQVHGSNGRTELCRALLDSASQSHFITSSLATRLGLQRVNCPVTVEGISDASTKMSEMTFLSVSSRISDTNYRLTAIVTPRVTVDLPTKRCSVDTWTHFKDVSLADPNFHVPGRIDLLIGAEVFLDCIKNGKISGPANTPTLQNSKFGWIVYGTTEMQSSQQTQLPSIASRVVTSCAITSLDRTLRNFWELEEVPRLSTMSAEEKMCEEHYQNTHTRDSRGRYVLQLPFKKDIPSNNNSYLNALRRLNQVEAFLSKHTDISIQYKEFMREYQDSNHMEKYYHMTSTNQ</sequence>
<comment type="caution">
    <text evidence="1">The sequence shown here is derived from an EMBL/GenBank/DDBJ whole genome shotgun (WGS) entry which is preliminary data.</text>
</comment>
<evidence type="ECO:0000313" key="2">
    <source>
        <dbReference type="Proteomes" id="UP001160148"/>
    </source>
</evidence>
<accession>A0AAV0VZL3</accession>
<dbReference type="PANTHER" id="PTHR47331">
    <property type="entry name" value="PHD-TYPE DOMAIN-CONTAINING PROTEIN"/>
    <property type="match status" value="1"/>
</dbReference>
<protein>
    <recommendedName>
        <fullName evidence="3">Peptidase aspartic putative domain-containing protein</fullName>
    </recommendedName>
</protein>
<dbReference type="PANTHER" id="PTHR47331:SF5">
    <property type="entry name" value="RIBONUCLEASE H"/>
    <property type="match status" value="1"/>
</dbReference>